<gene>
    <name evidence="1" type="ORF">FHS79_003338</name>
</gene>
<protein>
    <submittedName>
        <fullName evidence="1">Uncharacterized protein</fullName>
    </submittedName>
</protein>
<dbReference type="EMBL" id="JACIIV010000033">
    <property type="protein sequence ID" value="MBB6229137.1"/>
    <property type="molecule type" value="Genomic_DNA"/>
</dbReference>
<accession>A0A841L919</accession>
<dbReference type="Proteomes" id="UP000538147">
    <property type="component" value="Unassembled WGS sequence"/>
</dbReference>
<dbReference type="AlphaFoldDB" id="A0A841L919"/>
<dbReference type="RefSeq" id="WP_184202600.1">
    <property type="nucleotide sequence ID" value="NZ_JACIIV010000033.1"/>
</dbReference>
<name>A0A841L919_9SPHN</name>
<organism evidence="1 2">
    <name type="scientific">Polymorphobacter multimanifer</name>
    <dbReference type="NCBI Taxonomy" id="1070431"/>
    <lineage>
        <taxon>Bacteria</taxon>
        <taxon>Pseudomonadati</taxon>
        <taxon>Pseudomonadota</taxon>
        <taxon>Alphaproteobacteria</taxon>
        <taxon>Sphingomonadales</taxon>
        <taxon>Sphingosinicellaceae</taxon>
        <taxon>Polymorphobacter</taxon>
    </lineage>
</organism>
<sequence length="211" mass="23469">MSRARGPFSSRDCVMAAKVTLIVTDAPPLITLAAAQSLDYLLYPDLPVIVPDAVFYEATGTAGKLGAQEILDWYRAHADRVRIEPTQTFQNEMILRENAGYRPARDLGERAAVEVVRNYPLPDQARALLLSDDRDAERLVIVDPDRLILLTTWDYLRQLEEAQRIQSADAVIEAAQQAGRNPPKRDLWSGHDPEIRDAVRAVLSGDHSPAS</sequence>
<comment type="caution">
    <text evidence="1">The sequence shown here is derived from an EMBL/GenBank/DDBJ whole genome shotgun (WGS) entry which is preliminary data.</text>
</comment>
<evidence type="ECO:0000313" key="2">
    <source>
        <dbReference type="Proteomes" id="UP000538147"/>
    </source>
</evidence>
<proteinExistence type="predicted"/>
<keyword evidence="2" id="KW-1185">Reference proteome</keyword>
<reference evidence="1 2" key="1">
    <citation type="submission" date="2020-08" db="EMBL/GenBank/DDBJ databases">
        <title>Genomic Encyclopedia of Type Strains, Phase IV (KMG-IV): sequencing the most valuable type-strain genomes for metagenomic binning, comparative biology and taxonomic classification.</title>
        <authorList>
            <person name="Goeker M."/>
        </authorList>
    </citation>
    <scope>NUCLEOTIDE SEQUENCE [LARGE SCALE GENOMIC DNA]</scope>
    <source>
        <strain evidence="1 2">DSM 102189</strain>
    </source>
</reference>
<evidence type="ECO:0000313" key="1">
    <source>
        <dbReference type="EMBL" id="MBB6229137.1"/>
    </source>
</evidence>